<keyword evidence="2" id="KW-1185">Reference proteome</keyword>
<name>A0ACD5X4E5_AVESA</name>
<proteinExistence type="predicted"/>
<dbReference type="Proteomes" id="UP001732700">
    <property type="component" value="Chromosome 4D"/>
</dbReference>
<dbReference type="EnsemblPlants" id="AVESA.00010b.r2.4DG0732280.1">
    <property type="protein sequence ID" value="AVESA.00010b.r2.4DG0732280.1.CDS"/>
    <property type="gene ID" value="AVESA.00010b.r2.4DG0732280"/>
</dbReference>
<reference evidence="1" key="2">
    <citation type="submission" date="2025-09" db="UniProtKB">
        <authorList>
            <consortium name="EnsemblPlants"/>
        </authorList>
    </citation>
    <scope>IDENTIFICATION</scope>
</reference>
<protein>
    <submittedName>
        <fullName evidence="1">Uncharacterized protein</fullName>
    </submittedName>
</protein>
<reference evidence="1" key="1">
    <citation type="submission" date="2021-05" db="EMBL/GenBank/DDBJ databases">
        <authorList>
            <person name="Scholz U."/>
            <person name="Mascher M."/>
            <person name="Fiebig A."/>
        </authorList>
    </citation>
    <scope>NUCLEOTIDE SEQUENCE [LARGE SCALE GENOMIC DNA]</scope>
</reference>
<accession>A0ACD5X4E5</accession>
<evidence type="ECO:0000313" key="1">
    <source>
        <dbReference type="EnsemblPlants" id="AVESA.00010b.r2.4DG0732280.1.CDS"/>
    </source>
</evidence>
<organism evidence="1 2">
    <name type="scientific">Avena sativa</name>
    <name type="common">Oat</name>
    <dbReference type="NCBI Taxonomy" id="4498"/>
    <lineage>
        <taxon>Eukaryota</taxon>
        <taxon>Viridiplantae</taxon>
        <taxon>Streptophyta</taxon>
        <taxon>Embryophyta</taxon>
        <taxon>Tracheophyta</taxon>
        <taxon>Spermatophyta</taxon>
        <taxon>Magnoliopsida</taxon>
        <taxon>Liliopsida</taxon>
        <taxon>Poales</taxon>
        <taxon>Poaceae</taxon>
        <taxon>BOP clade</taxon>
        <taxon>Pooideae</taxon>
        <taxon>Poodae</taxon>
        <taxon>Poeae</taxon>
        <taxon>Poeae Chloroplast Group 1 (Aveneae type)</taxon>
        <taxon>Aveninae</taxon>
        <taxon>Avena</taxon>
    </lineage>
</organism>
<evidence type="ECO:0000313" key="2">
    <source>
        <dbReference type="Proteomes" id="UP001732700"/>
    </source>
</evidence>
<sequence>MWSELVHAVLAWTIMDNSSNSTRCRTFPAADQDDDEAPVEATTKVYYEGCPGCAMERKVENNTGIPYKELIFVGVTSLASALPISSLFPFLYFMIQDMHVAETEQDIGLYAGLLGASYMAGRFFSSLFWGVVADRIGRKPIIAFSLFTVVIFNTLFGLSTKYWMALTTRVLLGSLNGMLAPMKAYCIEVCRPEHHALGLSILSTAWGVGLVVGPSIGGYLAQPVKQYPNLFSENSIFGRFPYFLPCICISLIALGALISCIWLPETLHLHKNLEMEVEMVGDSRVTPRQEAPHPEKSLYKNRPLMSSITAYCVFTLHDTAYSEIFSLWTISDRKYGGLGFSSKDVGQVLAVSGAGLLVYQLFIYRYVHQLLGSVHSCRIASALSIPILAAYPFMTNLSGTRLGLALYFAAVAKGALAMTILTGNSILQNNAVSQSQRGAANGLSATAQSFFKTIAPAGAGLLFSWAQKRQNATILPGDQVIFVILNVVELIGLVLTFKPFLSLPKRYDFK</sequence>